<dbReference type="InterPro" id="IPR035974">
    <property type="entry name" value="Rap/Ran-GAP_sf"/>
</dbReference>
<dbReference type="OrthoDB" id="5851790at2759"/>
<feature type="compositionally biased region" description="Low complexity" evidence="1">
    <location>
        <begin position="170"/>
        <end position="180"/>
    </location>
</feature>
<gene>
    <name evidence="2" type="ORF">Mgra_00001202</name>
</gene>
<feature type="region of interest" description="Disordered" evidence="1">
    <location>
        <begin position="302"/>
        <end position="326"/>
    </location>
</feature>
<dbReference type="InterPro" id="IPR039930">
    <property type="entry name" value="RALGAPB"/>
</dbReference>
<evidence type="ECO:0000313" key="3">
    <source>
        <dbReference type="Proteomes" id="UP000605970"/>
    </source>
</evidence>
<feature type="compositionally biased region" description="Low complexity" evidence="1">
    <location>
        <begin position="392"/>
        <end position="411"/>
    </location>
</feature>
<comment type="caution">
    <text evidence="2">The sequence shown here is derived from an EMBL/GenBank/DDBJ whole genome shotgun (WGS) entry which is preliminary data.</text>
</comment>
<feature type="compositionally biased region" description="Low complexity" evidence="1">
    <location>
        <begin position="421"/>
        <end position="438"/>
    </location>
</feature>
<accession>A0A8S9ZZT7</accession>
<feature type="region of interest" description="Disordered" evidence="1">
    <location>
        <begin position="170"/>
        <end position="191"/>
    </location>
</feature>
<dbReference type="Proteomes" id="UP000605970">
    <property type="component" value="Unassembled WGS sequence"/>
</dbReference>
<dbReference type="AlphaFoldDB" id="A0A8S9ZZT7"/>
<keyword evidence="3" id="KW-1185">Reference proteome</keyword>
<protein>
    <submittedName>
        <fullName evidence="2">Uncharacterized protein</fullName>
    </submittedName>
</protein>
<feature type="compositionally biased region" description="Low complexity" evidence="1">
    <location>
        <begin position="302"/>
        <end position="314"/>
    </location>
</feature>
<evidence type="ECO:0000256" key="1">
    <source>
        <dbReference type="SAM" id="MobiDB-lite"/>
    </source>
</evidence>
<organism evidence="2 3">
    <name type="scientific">Meloidogyne graminicola</name>
    <dbReference type="NCBI Taxonomy" id="189291"/>
    <lineage>
        <taxon>Eukaryota</taxon>
        <taxon>Metazoa</taxon>
        <taxon>Ecdysozoa</taxon>
        <taxon>Nematoda</taxon>
        <taxon>Chromadorea</taxon>
        <taxon>Rhabditida</taxon>
        <taxon>Tylenchina</taxon>
        <taxon>Tylenchomorpha</taxon>
        <taxon>Tylenchoidea</taxon>
        <taxon>Meloidogynidae</taxon>
        <taxon>Meloidogyninae</taxon>
        <taxon>Meloidogyne</taxon>
    </lineage>
</organism>
<dbReference type="GO" id="GO:0051056">
    <property type="term" value="P:regulation of small GTPase mediated signal transduction"/>
    <property type="evidence" value="ECO:0007669"/>
    <property type="project" value="InterPro"/>
</dbReference>
<dbReference type="PANTHER" id="PTHR21344:SF1">
    <property type="entry name" value="RAL GTPASE-ACTIVATING PROTEIN SUBUNIT BETA"/>
    <property type="match status" value="1"/>
</dbReference>
<dbReference type="SUPFAM" id="SSF111347">
    <property type="entry name" value="Rap/Ran-GAP"/>
    <property type="match status" value="1"/>
</dbReference>
<sequence length="608" mass="67373">MFIWAQSIDEINAMERDLIGSETEHQLKEEETLIADGKCSFNVLSSTSSAISMPIPSSSTPPSLPARSARFSTCTSPLSFEKQRRLSLISSTRNSSQGSADSNGSICCKRIDLIKSEDDEIMGGEQHIRVSSNSATFSSPVIKHAAAHRRTSIQSARLRRHNLKKIDINYNNDINNTNSPPQSPPPMSHGRRTSTVFREILLGNLRVEDVTFPDKASSTAAATVGSSLPDCDSNTSFNQLETSSLASTSTVSNCVVSETKLSASIKPQKIIKPPLQRNDSIASTSTTTSTFSFFKSLFSRRTTRTSQQNSQASSECGMSGRRKSSLAKVIDEEQEDLDGGEERERICNQSIIKEKLINEKEKNKLEEENLPMEPFVSSNGNNNTRIKDGIVSPSNLPASSISSTRTMSSTSVGNESSAHSTTATTTTTNIEQQQSTKQKSSKRSSDLRIFIVWLERLEDMATFPFAEMFPFTTSINDYNCKNLTSMNSTNQQPTTTTIDHLIFYIFPFEKGLRRIQIDGIWTKQGKPGPLHNGTVVSSRALPSLLRQTICNISRRKAVEIDNYQMTHLKRKQAIAEFGRRFATRLDYTEFVEQLLKNNSSSFGTVFPP</sequence>
<dbReference type="GO" id="GO:0005096">
    <property type="term" value="F:GTPase activator activity"/>
    <property type="evidence" value="ECO:0007669"/>
    <property type="project" value="InterPro"/>
</dbReference>
<feature type="region of interest" description="Disordered" evidence="1">
    <location>
        <begin position="368"/>
        <end position="441"/>
    </location>
</feature>
<dbReference type="EMBL" id="JABEBT010000006">
    <property type="protein sequence ID" value="KAF7639241.1"/>
    <property type="molecule type" value="Genomic_DNA"/>
</dbReference>
<dbReference type="PANTHER" id="PTHR21344">
    <property type="entry name" value="RAL GTPASE-ACTIVATING PROTEIN SUBUNIT BETA"/>
    <property type="match status" value="1"/>
</dbReference>
<proteinExistence type="predicted"/>
<reference evidence="2" key="1">
    <citation type="journal article" date="2020" name="Ecol. Evol.">
        <title>Genome structure and content of the rice root-knot nematode (Meloidogyne graminicola).</title>
        <authorList>
            <person name="Phan N.T."/>
            <person name="Danchin E.G.J."/>
            <person name="Klopp C."/>
            <person name="Perfus-Barbeoch L."/>
            <person name="Kozlowski D.K."/>
            <person name="Koutsovoulos G.D."/>
            <person name="Lopez-Roques C."/>
            <person name="Bouchez O."/>
            <person name="Zahm M."/>
            <person name="Besnard G."/>
            <person name="Bellafiore S."/>
        </authorList>
    </citation>
    <scope>NUCLEOTIDE SEQUENCE</scope>
    <source>
        <strain evidence="2">VN-18</strain>
    </source>
</reference>
<evidence type="ECO:0000313" key="2">
    <source>
        <dbReference type="EMBL" id="KAF7639241.1"/>
    </source>
</evidence>
<name>A0A8S9ZZT7_9BILA</name>